<evidence type="ECO:0000256" key="1">
    <source>
        <dbReference type="SAM" id="SignalP"/>
    </source>
</evidence>
<feature type="signal peptide" evidence="1">
    <location>
        <begin position="1"/>
        <end position="32"/>
    </location>
</feature>
<comment type="caution">
    <text evidence="2">The sequence shown here is derived from an EMBL/GenBank/DDBJ whole genome shotgun (WGS) entry which is preliminary data.</text>
</comment>
<reference evidence="2 3" key="1">
    <citation type="submission" date="2018-09" db="EMBL/GenBank/DDBJ databases">
        <title>YIM 75000 draft genome.</title>
        <authorList>
            <person name="Tang S."/>
            <person name="Feng Y."/>
        </authorList>
    </citation>
    <scope>NUCLEOTIDE SEQUENCE [LARGE SCALE GENOMIC DNA]</scope>
    <source>
        <strain evidence="2 3">YIM 75000</strain>
    </source>
</reference>
<dbReference type="EMBL" id="QZEZ01000004">
    <property type="protein sequence ID" value="RJK95930.1"/>
    <property type="molecule type" value="Genomic_DNA"/>
</dbReference>
<keyword evidence="1" id="KW-0732">Signal</keyword>
<dbReference type="InterPro" id="IPR036182">
    <property type="entry name" value="PCuAC_sf"/>
</dbReference>
<dbReference type="SUPFAM" id="SSF110087">
    <property type="entry name" value="DR1885-like metal-binding protein"/>
    <property type="match status" value="1"/>
</dbReference>
<dbReference type="Proteomes" id="UP000265614">
    <property type="component" value="Unassembled WGS sequence"/>
</dbReference>
<dbReference type="Pfam" id="PF04314">
    <property type="entry name" value="PCuAC"/>
    <property type="match status" value="1"/>
</dbReference>
<gene>
    <name evidence="2" type="ORF">D5H78_10055</name>
</gene>
<dbReference type="OrthoDB" id="9796962at2"/>
<dbReference type="InterPro" id="IPR007410">
    <property type="entry name" value="LpqE-like"/>
</dbReference>
<evidence type="ECO:0000313" key="2">
    <source>
        <dbReference type="EMBL" id="RJK95930.1"/>
    </source>
</evidence>
<protein>
    <submittedName>
        <fullName evidence="2">Copper chaperone PCu(A)C</fullName>
    </submittedName>
</protein>
<dbReference type="AlphaFoldDB" id="A0A3A3YYV5"/>
<feature type="chain" id="PRO_5038895970" evidence="1">
    <location>
        <begin position="33"/>
        <end position="182"/>
    </location>
</feature>
<sequence length="182" mass="18403">MGPGQVEVMRTSRRSTGVVLVFSAALLLAACAGDPAVDAEGESAATTPDVAEYDDDRGVLLRGGYLAEPPAGARAWPEGSDVALQGRLLNEAATDDAILSASSPVAASVVLLDADGQVVEALPLPAGQPVDLSPAGPTVLLRGITGPLTEGASVRLDLVTRESGTLPTSVQVLIEDPAVALR</sequence>
<evidence type="ECO:0000313" key="3">
    <source>
        <dbReference type="Proteomes" id="UP000265614"/>
    </source>
</evidence>
<keyword evidence="3" id="KW-1185">Reference proteome</keyword>
<dbReference type="Gene3D" id="2.60.40.1890">
    <property type="entry name" value="PCu(A)C copper chaperone"/>
    <property type="match status" value="1"/>
</dbReference>
<name>A0A3A3YYV5_9ACTN</name>
<organism evidence="2 3">
    <name type="scientific">Vallicoccus soli</name>
    <dbReference type="NCBI Taxonomy" id="2339232"/>
    <lineage>
        <taxon>Bacteria</taxon>
        <taxon>Bacillati</taxon>
        <taxon>Actinomycetota</taxon>
        <taxon>Actinomycetes</taxon>
        <taxon>Motilibacterales</taxon>
        <taxon>Vallicoccaceae</taxon>
        <taxon>Vallicoccus</taxon>
    </lineage>
</organism>
<proteinExistence type="predicted"/>
<accession>A0A3A3YYV5</accession>